<dbReference type="PROSITE" id="PS50879">
    <property type="entry name" value="RNASE_H_1"/>
    <property type="match status" value="1"/>
</dbReference>
<keyword evidence="3" id="KW-1185">Reference proteome</keyword>
<feature type="non-terminal residue" evidence="2">
    <location>
        <position position="80"/>
    </location>
</feature>
<evidence type="ECO:0000259" key="1">
    <source>
        <dbReference type="PROSITE" id="PS50879"/>
    </source>
</evidence>
<dbReference type="OrthoDB" id="3265515at2759"/>
<proteinExistence type="predicted"/>
<dbReference type="GO" id="GO:0003676">
    <property type="term" value="F:nucleic acid binding"/>
    <property type="evidence" value="ECO:0007669"/>
    <property type="project" value="InterPro"/>
</dbReference>
<dbReference type="EMBL" id="KV425912">
    <property type="protein sequence ID" value="KZV99139.1"/>
    <property type="molecule type" value="Genomic_DNA"/>
</dbReference>
<evidence type="ECO:0000313" key="3">
    <source>
        <dbReference type="Proteomes" id="UP000077266"/>
    </source>
</evidence>
<dbReference type="InterPro" id="IPR036397">
    <property type="entry name" value="RNaseH_sf"/>
</dbReference>
<organism evidence="2 3">
    <name type="scientific">Exidia glandulosa HHB12029</name>
    <dbReference type="NCBI Taxonomy" id="1314781"/>
    <lineage>
        <taxon>Eukaryota</taxon>
        <taxon>Fungi</taxon>
        <taxon>Dikarya</taxon>
        <taxon>Basidiomycota</taxon>
        <taxon>Agaricomycotina</taxon>
        <taxon>Agaricomycetes</taxon>
        <taxon>Auriculariales</taxon>
        <taxon>Exidiaceae</taxon>
        <taxon>Exidia</taxon>
    </lineage>
</organism>
<name>A0A166B9E5_EXIGL</name>
<dbReference type="Gene3D" id="3.30.420.10">
    <property type="entry name" value="Ribonuclease H-like superfamily/Ribonuclease H"/>
    <property type="match status" value="1"/>
</dbReference>
<sequence length="80" mass="8734">FKLHIAWVPSHSDVAGNELADIHAKRAAENNVTEHQVAALKRALPRSAAAIRGAYKHAVAAQRTAWWTVSPASSKLQRID</sequence>
<accession>A0A166B9E5</accession>
<dbReference type="Proteomes" id="UP000077266">
    <property type="component" value="Unassembled WGS sequence"/>
</dbReference>
<protein>
    <recommendedName>
        <fullName evidence="1">RNase H type-1 domain-containing protein</fullName>
    </recommendedName>
</protein>
<dbReference type="InterPro" id="IPR012337">
    <property type="entry name" value="RNaseH-like_sf"/>
</dbReference>
<dbReference type="SUPFAM" id="SSF53098">
    <property type="entry name" value="Ribonuclease H-like"/>
    <property type="match status" value="1"/>
</dbReference>
<dbReference type="InterPro" id="IPR002156">
    <property type="entry name" value="RNaseH_domain"/>
</dbReference>
<evidence type="ECO:0000313" key="2">
    <source>
        <dbReference type="EMBL" id="KZV99139.1"/>
    </source>
</evidence>
<feature type="domain" description="RNase H type-1" evidence="1">
    <location>
        <begin position="1"/>
        <end position="29"/>
    </location>
</feature>
<dbReference type="AlphaFoldDB" id="A0A166B9E5"/>
<reference evidence="2 3" key="1">
    <citation type="journal article" date="2016" name="Mol. Biol. Evol.">
        <title>Comparative Genomics of Early-Diverging Mushroom-Forming Fungi Provides Insights into the Origins of Lignocellulose Decay Capabilities.</title>
        <authorList>
            <person name="Nagy L.G."/>
            <person name="Riley R."/>
            <person name="Tritt A."/>
            <person name="Adam C."/>
            <person name="Daum C."/>
            <person name="Floudas D."/>
            <person name="Sun H."/>
            <person name="Yadav J.S."/>
            <person name="Pangilinan J."/>
            <person name="Larsson K.H."/>
            <person name="Matsuura K."/>
            <person name="Barry K."/>
            <person name="Labutti K."/>
            <person name="Kuo R."/>
            <person name="Ohm R.A."/>
            <person name="Bhattacharya S.S."/>
            <person name="Shirouzu T."/>
            <person name="Yoshinaga Y."/>
            <person name="Martin F.M."/>
            <person name="Grigoriev I.V."/>
            <person name="Hibbett D.S."/>
        </authorList>
    </citation>
    <scope>NUCLEOTIDE SEQUENCE [LARGE SCALE GENOMIC DNA]</scope>
    <source>
        <strain evidence="2 3">HHB12029</strain>
    </source>
</reference>
<feature type="non-terminal residue" evidence="2">
    <location>
        <position position="1"/>
    </location>
</feature>
<gene>
    <name evidence="2" type="ORF">EXIGLDRAFT_598123</name>
</gene>
<dbReference type="InParanoid" id="A0A166B9E5"/>
<dbReference type="GO" id="GO:0004523">
    <property type="term" value="F:RNA-DNA hybrid ribonuclease activity"/>
    <property type="evidence" value="ECO:0007669"/>
    <property type="project" value="InterPro"/>
</dbReference>